<dbReference type="Gene3D" id="3.90.70.10">
    <property type="entry name" value="Cysteine proteinases"/>
    <property type="match status" value="1"/>
</dbReference>
<dbReference type="SUPFAM" id="SSF48371">
    <property type="entry name" value="ARM repeat"/>
    <property type="match status" value="1"/>
</dbReference>
<dbReference type="GO" id="GO:0005634">
    <property type="term" value="C:nucleus"/>
    <property type="evidence" value="ECO:0007669"/>
    <property type="project" value="TreeGrafter"/>
</dbReference>
<feature type="region of interest" description="Disordered" evidence="1">
    <location>
        <begin position="1441"/>
        <end position="1479"/>
    </location>
</feature>
<dbReference type="CDD" id="cd02659">
    <property type="entry name" value="peptidase_C19C"/>
    <property type="match status" value="1"/>
</dbReference>
<reference evidence="4" key="1">
    <citation type="submission" date="2021-01" db="EMBL/GenBank/DDBJ databases">
        <authorList>
            <person name="Corre E."/>
            <person name="Pelletier E."/>
            <person name="Niang G."/>
            <person name="Scheremetjew M."/>
            <person name="Finn R."/>
            <person name="Kale V."/>
            <person name="Holt S."/>
            <person name="Cochrane G."/>
            <person name="Meng A."/>
            <person name="Brown T."/>
            <person name="Cohen L."/>
        </authorList>
    </citation>
    <scope>NUCLEOTIDE SEQUENCE</scope>
</reference>
<organism evidence="4">
    <name type="scientific">Fabrea salina</name>
    <dbReference type="NCBI Taxonomy" id="342563"/>
    <lineage>
        <taxon>Eukaryota</taxon>
        <taxon>Sar</taxon>
        <taxon>Alveolata</taxon>
        <taxon>Ciliophora</taxon>
        <taxon>Postciliodesmatophora</taxon>
        <taxon>Heterotrichea</taxon>
        <taxon>Heterotrichida</taxon>
        <taxon>Fabreidae</taxon>
        <taxon>Fabrea</taxon>
    </lineage>
</organism>
<keyword evidence="2" id="KW-1133">Transmembrane helix</keyword>
<sequence>MVTTGEEEWGMPEPEDLEFEKQEKLIQFKSIFQDLEENLLTLALHKSVWNLEEAADLLMDEFSRQNLQKQLMDSRKASQPKVETYRLSSILSNTHQYFNLLFDLLELGNPSVNSLIWNLLNKIPVNQYMFENIKKLNVVNQEDWERLLDSSCMYKLLYSLQIVNSFVSGSETNSSPEEVEERQAWRTKFLELGGFEHLYNILMSAKLSQNSQDCAAKCIGLLLGVLKLFIQATLLNQPCEQLQSIFTPFISSESMTLEFPNLIRQMSEGAGKKVMEVIHFPAFISKLLEIVETSINIYSLESVQSSLDLLLPMIVFKPELLPDLYNRSNFNNLIANTLLTCSCSEVRESIKATFGIVAESVGELPESIQLPKHFFLETLLAKLPSGQNPYCHEFFELVNKLLELCCYKDERLLEVTKNFIESREMVESRHLKNQDHVLTGYLKITSSLVSQMPYKKQSLQGFLSYIYNCLFEIPEVAVNSSQNSPPKYKSEETRQAGFQLLLKLSEDCPENSSLLLNQLYLNHSQNNLYYYFEPDISTRSGLVGLKNFGCTCYMNSLMQQFFMMPQMRNGILDAKIQVQNSEETVDPENLLYQTQLVFANLLESEKQFYSPIGFCKAFKGYDGEPMDVHVQQDVDEFFNLLCDKLEDLLRPTKYSKLLRSHLGGTLVHEILSCESELPYRGEREEQFMRLSLEIKNKKNLQEALDLYIKEDVLDGDNKYFCEQYNQKVTAKKRCLINSLSNTVVVHLKRFEFDFTRMQRIKVNDYCEFPMNLNFKPWTKDGVMGTNEKPDDYYEFELVGVLVHSGVADAGHYYSFIKDRSSKVWYRFDDRNVEVFNPENLKEECFGGEGNLSWGYGVHIFEKTKNAYMLVYERVNPFPTEDLDEEGPAEGCKLVTKTQEIFQNVWNENMMFLRDLLFFDSSYFKLIKSFVEQYEFEPVLEVTPQMSDSENFIQEKKLTEFMLEDETRMSLPPQSIMQIPELQQMYSAVAELISEVKTQEERDEPLKLIKLATLFGYEMLIRARNTNRFIEWIPTLSELYKKHAPACLWFLKYLTSNSAIVEEILLNVRDSEVRRAFGELLESILVLGSEYEVDLLFEECKIFDTQNLPRSLYLNSQQVFVYKSKAASGRFVELLFSSLLKEAKKNWRKFDEFFSVINKFVNYGAMQAKFVIEKDGITSLLKFFMNGEYPFGTEKHIMGDQVTEPDMAAVLEILCTLVCTSLTEEIISSGKYTETCLFKESPLKTQLPGVAKSYFQDYRVFRNLLKYIRHQAVTRITLHLSYNNLGISVSFIEEICNLVFLNKMNWNEVNPYLKLLSYILNLDDDVKEARVFKFFELQLETRGLISASSNFFDMLYRYKDVYLMFTIVVTIWWSDMLSVPHVFGVAMQEKAKYRWILLHIQSINSRLIPHPSFVDCFGRVRFVSEELSSVRNKLADWVESDSESSVEMELLPDQPLDNNQEEQKGDDSTASEGEDNVATQ</sequence>
<dbReference type="InterPro" id="IPR018200">
    <property type="entry name" value="USP_CS"/>
</dbReference>
<name>A0A7S3MTM4_9CILI</name>
<dbReference type="GO" id="GO:0004843">
    <property type="term" value="F:cysteine-type deubiquitinase activity"/>
    <property type="evidence" value="ECO:0007669"/>
    <property type="project" value="InterPro"/>
</dbReference>
<dbReference type="InterPro" id="IPR001394">
    <property type="entry name" value="Peptidase_C19_UCH"/>
</dbReference>
<dbReference type="GO" id="GO:0005829">
    <property type="term" value="C:cytosol"/>
    <property type="evidence" value="ECO:0007669"/>
    <property type="project" value="TreeGrafter"/>
</dbReference>
<evidence type="ECO:0000256" key="2">
    <source>
        <dbReference type="SAM" id="Phobius"/>
    </source>
</evidence>
<dbReference type="SUPFAM" id="SSF54001">
    <property type="entry name" value="Cysteine proteinases"/>
    <property type="match status" value="1"/>
</dbReference>
<dbReference type="FunFam" id="3.90.70.10:FF:000022">
    <property type="entry name" value="Ubiquitin carboxyl-terminal hydrolase 24"/>
    <property type="match status" value="1"/>
</dbReference>
<dbReference type="InterPro" id="IPR016024">
    <property type="entry name" value="ARM-type_fold"/>
</dbReference>
<gene>
    <name evidence="4" type="ORF">FSAL1345_LOCUS203</name>
</gene>
<evidence type="ECO:0000256" key="1">
    <source>
        <dbReference type="SAM" id="MobiDB-lite"/>
    </source>
</evidence>
<dbReference type="EMBL" id="HBIF01000234">
    <property type="protein sequence ID" value="CAE0316934.1"/>
    <property type="molecule type" value="Transcribed_RNA"/>
</dbReference>
<dbReference type="PROSITE" id="PS00973">
    <property type="entry name" value="USP_2"/>
    <property type="match status" value="1"/>
</dbReference>
<accession>A0A7S3MTM4</accession>
<feature type="domain" description="USP" evidence="3">
    <location>
        <begin position="543"/>
        <end position="874"/>
    </location>
</feature>
<dbReference type="InterPro" id="IPR038765">
    <property type="entry name" value="Papain-like_cys_pep_sf"/>
</dbReference>
<dbReference type="GO" id="GO:0016579">
    <property type="term" value="P:protein deubiquitination"/>
    <property type="evidence" value="ECO:0007669"/>
    <property type="project" value="InterPro"/>
</dbReference>
<dbReference type="PROSITE" id="PS50235">
    <property type="entry name" value="USP_3"/>
    <property type="match status" value="1"/>
</dbReference>
<keyword evidence="2" id="KW-0472">Membrane</keyword>
<proteinExistence type="predicted"/>
<evidence type="ECO:0000259" key="3">
    <source>
        <dbReference type="PROSITE" id="PS50235"/>
    </source>
</evidence>
<keyword evidence="2" id="KW-0812">Transmembrane</keyword>
<dbReference type="PANTHER" id="PTHR24006:SF827">
    <property type="entry name" value="UBIQUITIN CARBOXYL-TERMINAL HYDROLASE 34"/>
    <property type="match status" value="1"/>
</dbReference>
<dbReference type="PANTHER" id="PTHR24006">
    <property type="entry name" value="UBIQUITIN CARBOXYL-TERMINAL HYDROLASE"/>
    <property type="match status" value="1"/>
</dbReference>
<dbReference type="InterPro" id="IPR028889">
    <property type="entry name" value="USP"/>
</dbReference>
<feature type="transmembrane region" description="Helical" evidence="2">
    <location>
        <begin position="1360"/>
        <end position="1385"/>
    </location>
</feature>
<dbReference type="Pfam" id="PF00443">
    <property type="entry name" value="UCH"/>
    <property type="match status" value="1"/>
</dbReference>
<evidence type="ECO:0000313" key="4">
    <source>
        <dbReference type="EMBL" id="CAE0316934.1"/>
    </source>
</evidence>
<protein>
    <recommendedName>
        <fullName evidence="3">USP domain-containing protein</fullName>
    </recommendedName>
</protein>
<dbReference type="InterPro" id="IPR050164">
    <property type="entry name" value="Peptidase_C19"/>
</dbReference>